<comment type="caution">
    <text evidence="2">The sequence shown here is derived from an EMBL/GenBank/DDBJ whole genome shotgun (WGS) entry which is preliminary data.</text>
</comment>
<accession>A0A9D4JSP4</accession>
<gene>
    <name evidence="2" type="ORF">DPMN_123228</name>
</gene>
<keyword evidence="3" id="KW-1185">Reference proteome</keyword>
<reference evidence="2" key="1">
    <citation type="journal article" date="2019" name="bioRxiv">
        <title>The Genome of the Zebra Mussel, Dreissena polymorpha: A Resource for Invasive Species Research.</title>
        <authorList>
            <person name="McCartney M.A."/>
            <person name="Auch B."/>
            <person name="Kono T."/>
            <person name="Mallez S."/>
            <person name="Zhang Y."/>
            <person name="Obille A."/>
            <person name="Becker A."/>
            <person name="Abrahante J.E."/>
            <person name="Garbe J."/>
            <person name="Badalamenti J.P."/>
            <person name="Herman A."/>
            <person name="Mangelson H."/>
            <person name="Liachko I."/>
            <person name="Sullivan S."/>
            <person name="Sone E.D."/>
            <person name="Koren S."/>
            <person name="Silverstein K.A.T."/>
            <person name="Beckman K.B."/>
            <person name="Gohl D.M."/>
        </authorList>
    </citation>
    <scope>NUCLEOTIDE SEQUENCE</scope>
    <source>
        <strain evidence="2">Duluth1</strain>
        <tissue evidence="2">Whole animal</tissue>
    </source>
</reference>
<sequence>MDNQHSTSVNKAVQPLKHGNRSRFANRYAENTQLCQAINKQGILESTANTGNPPYPTQNLTEEASSSWVPPIQLTTEKFQQQNLRRKFQFIAK</sequence>
<name>A0A9D4JSP4_DREPO</name>
<dbReference type="EMBL" id="JAIWYP010000005">
    <property type="protein sequence ID" value="KAH3821464.1"/>
    <property type="molecule type" value="Genomic_DNA"/>
</dbReference>
<proteinExistence type="predicted"/>
<evidence type="ECO:0000313" key="3">
    <source>
        <dbReference type="Proteomes" id="UP000828390"/>
    </source>
</evidence>
<dbReference type="AlphaFoldDB" id="A0A9D4JSP4"/>
<feature type="region of interest" description="Disordered" evidence="1">
    <location>
        <begin position="1"/>
        <end position="22"/>
    </location>
</feature>
<protein>
    <submittedName>
        <fullName evidence="2">Uncharacterized protein</fullName>
    </submittedName>
</protein>
<dbReference type="Proteomes" id="UP000828390">
    <property type="component" value="Unassembled WGS sequence"/>
</dbReference>
<evidence type="ECO:0000313" key="2">
    <source>
        <dbReference type="EMBL" id="KAH3821464.1"/>
    </source>
</evidence>
<reference evidence="2" key="2">
    <citation type="submission" date="2020-11" db="EMBL/GenBank/DDBJ databases">
        <authorList>
            <person name="McCartney M.A."/>
            <person name="Auch B."/>
            <person name="Kono T."/>
            <person name="Mallez S."/>
            <person name="Becker A."/>
            <person name="Gohl D.M."/>
            <person name="Silverstein K.A.T."/>
            <person name="Koren S."/>
            <person name="Bechman K.B."/>
            <person name="Herman A."/>
            <person name="Abrahante J.E."/>
            <person name="Garbe J."/>
        </authorList>
    </citation>
    <scope>NUCLEOTIDE SEQUENCE</scope>
    <source>
        <strain evidence="2">Duluth1</strain>
        <tissue evidence="2">Whole animal</tissue>
    </source>
</reference>
<evidence type="ECO:0000256" key="1">
    <source>
        <dbReference type="SAM" id="MobiDB-lite"/>
    </source>
</evidence>
<feature type="compositionally biased region" description="Polar residues" evidence="1">
    <location>
        <begin position="1"/>
        <end position="11"/>
    </location>
</feature>
<organism evidence="2 3">
    <name type="scientific">Dreissena polymorpha</name>
    <name type="common">Zebra mussel</name>
    <name type="synonym">Mytilus polymorpha</name>
    <dbReference type="NCBI Taxonomy" id="45954"/>
    <lineage>
        <taxon>Eukaryota</taxon>
        <taxon>Metazoa</taxon>
        <taxon>Spiralia</taxon>
        <taxon>Lophotrochozoa</taxon>
        <taxon>Mollusca</taxon>
        <taxon>Bivalvia</taxon>
        <taxon>Autobranchia</taxon>
        <taxon>Heteroconchia</taxon>
        <taxon>Euheterodonta</taxon>
        <taxon>Imparidentia</taxon>
        <taxon>Neoheterodontei</taxon>
        <taxon>Myida</taxon>
        <taxon>Dreissenoidea</taxon>
        <taxon>Dreissenidae</taxon>
        <taxon>Dreissena</taxon>
    </lineage>
</organism>
<feature type="region of interest" description="Disordered" evidence="1">
    <location>
        <begin position="45"/>
        <end position="67"/>
    </location>
</feature>